<reference evidence="1" key="1">
    <citation type="submission" date="2013-12" db="EMBL/GenBank/DDBJ databases">
        <title>The Genome Sequence of Aphanomyces astaci APO3.</title>
        <authorList>
            <consortium name="The Broad Institute Genomics Platform"/>
            <person name="Russ C."/>
            <person name="Tyler B."/>
            <person name="van West P."/>
            <person name="Dieguez-Uribeondo J."/>
            <person name="Young S.K."/>
            <person name="Zeng Q."/>
            <person name="Gargeya S."/>
            <person name="Fitzgerald M."/>
            <person name="Abouelleil A."/>
            <person name="Alvarado L."/>
            <person name="Chapman S.B."/>
            <person name="Gainer-Dewar J."/>
            <person name="Goldberg J."/>
            <person name="Griggs A."/>
            <person name="Gujja S."/>
            <person name="Hansen M."/>
            <person name="Howarth C."/>
            <person name="Imamovic A."/>
            <person name="Ireland A."/>
            <person name="Larimer J."/>
            <person name="McCowan C."/>
            <person name="Murphy C."/>
            <person name="Pearson M."/>
            <person name="Poon T.W."/>
            <person name="Priest M."/>
            <person name="Roberts A."/>
            <person name="Saif S."/>
            <person name="Shea T."/>
            <person name="Sykes S."/>
            <person name="Wortman J."/>
            <person name="Nusbaum C."/>
            <person name="Birren B."/>
        </authorList>
    </citation>
    <scope>NUCLEOTIDE SEQUENCE [LARGE SCALE GENOMIC DNA]</scope>
    <source>
        <strain evidence="1">APO3</strain>
    </source>
</reference>
<dbReference type="GeneID" id="20819510"/>
<proteinExistence type="predicted"/>
<name>W4FG80_APHAT</name>
<gene>
    <name evidence="1" type="ORF">H257_17514</name>
</gene>
<accession>W4FG80</accession>
<dbReference type="VEuPathDB" id="FungiDB:H257_17514"/>
<protein>
    <submittedName>
        <fullName evidence="1">Uncharacterized protein</fullName>
    </submittedName>
</protein>
<dbReference type="EMBL" id="KI913222">
    <property type="protein sequence ID" value="ETV65874.1"/>
    <property type="molecule type" value="Genomic_DNA"/>
</dbReference>
<organism evidence="1">
    <name type="scientific">Aphanomyces astaci</name>
    <name type="common">Crayfish plague agent</name>
    <dbReference type="NCBI Taxonomy" id="112090"/>
    <lineage>
        <taxon>Eukaryota</taxon>
        <taxon>Sar</taxon>
        <taxon>Stramenopiles</taxon>
        <taxon>Oomycota</taxon>
        <taxon>Saprolegniomycetes</taxon>
        <taxon>Saprolegniales</taxon>
        <taxon>Verrucalvaceae</taxon>
        <taxon>Aphanomyces</taxon>
    </lineage>
</organism>
<dbReference type="AlphaFoldDB" id="W4FG80"/>
<sequence>MHVKNVVHSNKGWLLNVDVYVLQHDTVHCTPVAKISTPLRKTLLITRSHLLRNAEDPDMSFKQPYKPVLPSQMEW</sequence>
<evidence type="ECO:0000313" key="1">
    <source>
        <dbReference type="EMBL" id="ETV65874.1"/>
    </source>
</evidence>
<dbReference type="RefSeq" id="XP_009844627.1">
    <property type="nucleotide sequence ID" value="XM_009846325.1"/>
</dbReference>